<geneLocation type="plasmid" evidence="1 2">
    <name>megaplasmid pDF308</name>
</geneLocation>
<dbReference type="Proteomes" id="UP000001520">
    <property type="component" value="Plasmid megaplasmid pDF308"/>
</dbReference>
<dbReference type="RefSeq" id="WP_013009077.1">
    <property type="nucleotide sequence ID" value="NC_013940.1"/>
</dbReference>
<dbReference type="HOGENOM" id="CLU_1988954_0_0_0"/>
<evidence type="ECO:0000313" key="2">
    <source>
        <dbReference type="Proteomes" id="UP000001520"/>
    </source>
</evidence>
<evidence type="ECO:0000313" key="1">
    <source>
        <dbReference type="EMBL" id="BAI81865.1"/>
    </source>
</evidence>
<protein>
    <submittedName>
        <fullName evidence="1">Uncharacterized protein</fullName>
    </submittedName>
</protein>
<gene>
    <name evidence="1" type="ordered locus">DEFDS_P245</name>
</gene>
<name>D3PF73_DEFDS</name>
<sequence>MKNKHTLNFKNLDYFVNYINKKHPDSMIQIAILPIPVLVDNNMSGLKGVDTISIIHKISCFIDDLNEVITLEYPSKQQHQITAITPDEKEIMLNKILEKEMDEIITILAGKIDKDIEIEKFCEIE</sequence>
<keyword evidence="1" id="KW-0614">Plasmid</keyword>
<organism evidence="1 2">
    <name type="scientific">Deferribacter desulfuricans (strain DSM 14783 / JCM 11476 / NBRC 101012 / SSM1)</name>
    <dbReference type="NCBI Taxonomy" id="639282"/>
    <lineage>
        <taxon>Bacteria</taxon>
        <taxon>Pseudomonadati</taxon>
        <taxon>Deferribacterota</taxon>
        <taxon>Deferribacteres</taxon>
        <taxon>Deferribacterales</taxon>
        <taxon>Deferribacteraceae</taxon>
        <taxon>Deferribacter</taxon>
    </lineage>
</organism>
<dbReference type="KEGG" id="ddf:DEFDS_P245"/>
<proteinExistence type="predicted"/>
<dbReference type="EMBL" id="AP011530">
    <property type="protein sequence ID" value="BAI81865.1"/>
    <property type="molecule type" value="Genomic_DNA"/>
</dbReference>
<dbReference type="AlphaFoldDB" id="D3PF73"/>
<reference evidence="1 2" key="1">
    <citation type="journal article" date="2010" name="DNA Res.">
        <title>Bacterial lifestyle in a deep-sea hydrothermal vent chimney revealed by the genome sequence of the thermophilic bacterium Deferribacter desulfuricans SSM1.</title>
        <authorList>
            <person name="Takaki Y."/>
            <person name="Shimamura S."/>
            <person name="Nakagawa S."/>
            <person name="Fukuhara Y."/>
            <person name="Horikawa H."/>
            <person name="Ankai A."/>
            <person name="Harada T."/>
            <person name="Hosoyama A."/>
            <person name="Oguchi A."/>
            <person name="Fukui S."/>
            <person name="Fujita N."/>
            <person name="Takami H."/>
            <person name="Takai K."/>
        </authorList>
    </citation>
    <scope>NUCLEOTIDE SEQUENCE [LARGE SCALE GENOMIC DNA]</scope>
    <source>
        <strain evidence="2">DSM 14783 / JCM 11476 / NBRC 101012 / SSM1</strain>
        <plasmid evidence="2">Plasmid megaplasmid pDF308</plasmid>
    </source>
</reference>
<keyword evidence="2" id="KW-1185">Reference proteome</keyword>
<accession>D3PF73</accession>